<reference evidence="7 8" key="1">
    <citation type="submission" date="2023-11" db="EMBL/GenBank/DDBJ databases">
        <title>Dfirmibasis_genome.</title>
        <authorList>
            <person name="Edelbroek B."/>
            <person name="Kjellin J."/>
            <person name="Jerlstrom-Hultqvist J."/>
            <person name="Soderbom F."/>
        </authorList>
    </citation>
    <scope>NUCLEOTIDE SEQUENCE [LARGE SCALE GENOMIC DNA]</scope>
    <source>
        <strain evidence="7 8">TNS-C-14</strain>
    </source>
</reference>
<dbReference type="GO" id="GO:0046872">
    <property type="term" value="F:metal ion binding"/>
    <property type="evidence" value="ECO:0007669"/>
    <property type="project" value="UniProtKB-KW"/>
</dbReference>
<evidence type="ECO:0000256" key="4">
    <source>
        <dbReference type="ARBA" id="ARBA00022837"/>
    </source>
</evidence>
<keyword evidence="4" id="KW-0106">Calcium</keyword>
<sequence>MDPIPPIPKTKIEIRIKCKDLTSKDLLSQSDPQAIVYLKHRNDWVQQGKTEKLKNQKSPEFKQSISVDYHFEEIQLLKIVLIDIDKDIKLLKDFDDHDLIGEVNVSLGAILASPGGRIKMTLTKNGIISGSITISTEEIRETGTNIYFALEGHHLDKKDLLSSDPYFKIYKSGGTLVYQSEVIKNTLNPTFPAVFLKLEELNGGDMFRELTFEFMDWDKIGDHDLIGRFTTTTDEILRGLKPEYQLINPKKLGKSNYNNSGVIKFYMSRIQGDPTFLDYLNGGLEINLMIAIDCTASNLSADLPNSLHYSTPTQPSQYAKSILAVGSVLSPYDYDQMISVYGFGGLYMGHTSHCFPFNLKEGNLCEVHGLQEVLDVYYNNISKISFSYPTNFENVIHHAIKNASKSTQAKQKYTVLLIITDGDISDTQKTIDELVSGSKSPLSVVIVGVGNHHFEAMKILDGDDKGLVDSKGNHTKRDICQFVPFNDYQDYPEALAHETLKEIPSQVINYMKLAKIHPNPPRQFNC</sequence>
<dbReference type="SUPFAM" id="SSF49562">
    <property type="entry name" value="C2 domain (Calcium/lipid-binding domain, CaLB)"/>
    <property type="match status" value="2"/>
</dbReference>
<dbReference type="SMART" id="SM00327">
    <property type="entry name" value="VWA"/>
    <property type="match status" value="1"/>
</dbReference>
<keyword evidence="8" id="KW-1185">Reference proteome</keyword>
<keyword evidence="2" id="KW-0479">Metal-binding</keyword>
<protein>
    <submittedName>
        <fullName evidence="7">Uncharacterized protein</fullName>
    </submittedName>
</protein>
<feature type="domain" description="C2" evidence="5">
    <location>
        <begin position="1"/>
        <end position="122"/>
    </location>
</feature>
<dbReference type="Pfam" id="PF00168">
    <property type="entry name" value="C2"/>
    <property type="match status" value="2"/>
</dbReference>
<keyword evidence="3" id="KW-0677">Repeat</keyword>
<evidence type="ECO:0000259" key="6">
    <source>
        <dbReference type="PROSITE" id="PS50234"/>
    </source>
</evidence>
<name>A0AAN7TP95_9MYCE</name>
<dbReference type="PANTHER" id="PTHR10857">
    <property type="entry name" value="COPINE"/>
    <property type="match status" value="1"/>
</dbReference>
<dbReference type="InterPro" id="IPR010734">
    <property type="entry name" value="Copine_C"/>
</dbReference>
<comment type="similarity">
    <text evidence="1">Belongs to the copine family.</text>
</comment>
<dbReference type="Proteomes" id="UP001344447">
    <property type="component" value="Unassembled WGS sequence"/>
</dbReference>
<evidence type="ECO:0000313" key="8">
    <source>
        <dbReference type="Proteomes" id="UP001344447"/>
    </source>
</evidence>
<dbReference type="SMART" id="SM00239">
    <property type="entry name" value="C2"/>
    <property type="match status" value="2"/>
</dbReference>
<dbReference type="InterPro" id="IPR036465">
    <property type="entry name" value="vWFA_dom_sf"/>
</dbReference>
<organism evidence="7 8">
    <name type="scientific">Dictyostelium firmibasis</name>
    <dbReference type="NCBI Taxonomy" id="79012"/>
    <lineage>
        <taxon>Eukaryota</taxon>
        <taxon>Amoebozoa</taxon>
        <taxon>Evosea</taxon>
        <taxon>Eumycetozoa</taxon>
        <taxon>Dictyostelia</taxon>
        <taxon>Dictyosteliales</taxon>
        <taxon>Dictyosteliaceae</taxon>
        <taxon>Dictyostelium</taxon>
    </lineage>
</organism>
<comment type="caution">
    <text evidence="7">The sequence shown here is derived from an EMBL/GenBank/DDBJ whole genome shotgun (WGS) entry which is preliminary data.</text>
</comment>
<evidence type="ECO:0000259" key="5">
    <source>
        <dbReference type="PROSITE" id="PS50004"/>
    </source>
</evidence>
<dbReference type="PROSITE" id="PS50004">
    <property type="entry name" value="C2"/>
    <property type="match status" value="2"/>
</dbReference>
<evidence type="ECO:0000313" key="7">
    <source>
        <dbReference type="EMBL" id="KAK5576669.1"/>
    </source>
</evidence>
<dbReference type="AlphaFoldDB" id="A0AAN7TP95"/>
<dbReference type="EMBL" id="JAVFKY010000005">
    <property type="protein sequence ID" value="KAK5576669.1"/>
    <property type="molecule type" value="Genomic_DNA"/>
</dbReference>
<dbReference type="GO" id="GO:0005829">
    <property type="term" value="C:cytosol"/>
    <property type="evidence" value="ECO:0007669"/>
    <property type="project" value="UniProtKB-ARBA"/>
</dbReference>
<dbReference type="InterPro" id="IPR002035">
    <property type="entry name" value="VWF_A"/>
</dbReference>
<dbReference type="InterPro" id="IPR037768">
    <property type="entry name" value="C2B_Copine"/>
</dbReference>
<feature type="domain" description="C2" evidence="5">
    <location>
        <begin position="128"/>
        <end position="247"/>
    </location>
</feature>
<evidence type="ECO:0000256" key="1">
    <source>
        <dbReference type="ARBA" id="ARBA00009048"/>
    </source>
</evidence>
<dbReference type="GO" id="GO:0005544">
    <property type="term" value="F:calcium-dependent phospholipid binding"/>
    <property type="evidence" value="ECO:0007669"/>
    <property type="project" value="InterPro"/>
</dbReference>
<accession>A0AAN7TP95</accession>
<dbReference type="GO" id="GO:0005886">
    <property type="term" value="C:plasma membrane"/>
    <property type="evidence" value="ECO:0007669"/>
    <property type="project" value="UniProtKB-ARBA"/>
</dbReference>
<dbReference type="GO" id="GO:0071277">
    <property type="term" value="P:cellular response to calcium ion"/>
    <property type="evidence" value="ECO:0007669"/>
    <property type="project" value="TreeGrafter"/>
</dbReference>
<dbReference type="PANTHER" id="PTHR10857:SF30">
    <property type="entry name" value="COPINE-B-RELATED"/>
    <property type="match status" value="1"/>
</dbReference>
<dbReference type="CDD" id="cd04048">
    <property type="entry name" value="C2A_Copine"/>
    <property type="match status" value="1"/>
</dbReference>
<dbReference type="InterPro" id="IPR045052">
    <property type="entry name" value="Copine"/>
</dbReference>
<evidence type="ECO:0000256" key="3">
    <source>
        <dbReference type="ARBA" id="ARBA00022737"/>
    </source>
</evidence>
<dbReference type="InterPro" id="IPR035892">
    <property type="entry name" value="C2_domain_sf"/>
</dbReference>
<gene>
    <name evidence="7" type="ORF">RB653_007813</name>
</gene>
<feature type="domain" description="VWFA" evidence="6">
    <location>
        <begin position="287"/>
        <end position="503"/>
    </location>
</feature>
<dbReference type="InterPro" id="IPR000008">
    <property type="entry name" value="C2_dom"/>
</dbReference>
<dbReference type="Pfam" id="PF07002">
    <property type="entry name" value="Copine"/>
    <property type="match status" value="1"/>
</dbReference>
<proteinExistence type="inferred from homology"/>
<dbReference type="CDD" id="cd04047">
    <property type="entry name" value="C2B_Copine"/>
    <property type="match status" value="1"/>
</dbReference>
<dbReference type="Gene3D" id="2.60.40.150">
    <property type="entry name" value="C2 domain"/>
    <property type="match status" value="2"/>
</dbReference>
<evidence type="ECO:0000256" key="2">
    <source>
        <dbReference type="ARBA" id="ARBA00022723"/>
    </source>
</evidence>
<dbReference type="PROSITE" id="PS50234">
    <property type="entry name" value="VWFA"/>
    <property type="match status" value="1"/>
</dbReference>
<dbReference type="FunFam" id="2.60.40.150:FF:000219">
    <property type="entry name" value="Copine-E"/>
    <property type="match status" value="1"/>
</dbReference>
<dbReference type="SUPFAM" id="SSF53300">
    <property type="entry name" value="vWA-like"/>
    <property type="match status" value="1"/>
</dbReference>